<dbReference type="InterPro" id="IPR027417">
    <property type="entry name" value="P-loop_NTPase"/>
</dbReference>
<organism evidence="1 2">
    <name type="scientific">Xylanibacter ruminicola</name>
    <name type="common">Prevotella ruminicola</name>
    <dbReference type="NCBI Taxonomy" id="839"/>
    <lineage>
        <taxon>Bacteria</taxon>
        <taxon>Pseudomonadati</taxon>
        <taxon>Bacteroidota</taxon>
        <taxon>Bacteroidia</taxon>
        <taxon>Bacteroidales</taxon>
        <taxon>Prevotellaceae</taxon>
        <taxon>Xylanibacter</taxon>
    </lineage>
</organism>
<proteinExistence type="predicted"/>
<dbReference type="AlphaFoldDB" id="A0A1M6WQU3"/>
<evidence type="ECO:0000313" key="2">
    <source>
        <dbReference type="Proteomes" id="UP000184130"/>
    </source>
</evidence>
<dbReference type="SUPFAM" id="SSF52540">
    <property type="entry name" value="P-loop containing nucleoside triphosphate hydrolases"/>
    <property type="match status" value="1"/>
</dbReference>
<dbReference type="Proteomes" id="UP000184130">
    <property type="component" value="Unassembled WGS sequence"/>
</dbReference>
<dbReference type="OrthoDB" id="1000127at2"/>
<dbReference type="EMBL" id="FRBD01000017">
    <property type="protein sequence ID" value="SHK95959.1"/>
    <property type="molecule type" value="Genomic_DNA"/>
</dbReference>
<gene>
    <name evidence="1" type="ORF">SAMN05216463_11797</name>
</gene>
<name>A0A1M6WQU3_XYLRU</name>
<accession>A0A1M6WQU3</accession>
<dbReference type="RefSeq" id="WP_073209742.1">
    <property type="nucleotide sequence ID" value="NZ_FRBD01000017.1"/>
</dbReference>
<sequence length="578" mass="68064">MVILNKDQHLSDVIRQIPTNSILSKRIPGCGATTLELNTYRNSIILVPNVPVINSKCQKYKNLLGVYEKVSVGEIAQYLHEHKHYKIMTTPESFPKVKKACELCDLNIYTDFFLLDDECHQLIKDVDYRADIVLPMDDFFLFKRKALVSATPIKFSDPRFKDFKTIEISAEYDYQQKIQVVHTYSIARTVREYLENHKNNKVCIFFNSVDGIYSIMKQFGMLNNATVYCAPKSRTKLKSEHDFTNAYNVWSAKTMKQYNFFTGRFYTAFDLELDYKPDLLMITDPHLSPYTMLDVDTDCIQICGRFRNGISSATHIYRTDEEIVAKTRDELEWEISAHEYAYNTIQTFYNSADSRESRFAFGEALETLPFRKYLYPDLTKNWFAIDNAINEKLVESRYKYRGQVKLWYNDCHFFIPTFEDKPYNKHDEGLRVVAAARSTKDKRRRMVQFLSELEDPDSEYAMDFINEIRKIDPFIVEAFELLGRKRIEELEYNQRAIAEEMILVQRKGNKVVRIIKNSFIVGRAYTNDYITKELKRIFDMVHIHPEKPIKGTMINDYFQTVDWRSKKSRGYRLVSPII</sequence>
<evidence type="ECO:0000313" key="1">
    <source>
        <dbReference type="EMBL" id="SHK95959.1"/>
    </source>
</evidence>
<reference evidence="1 2" key="1">
    <citation type="submission" date="2016-11" db="EMBL/GenBank/DDBJ databases">
        <authorList>
            <person name="Jaros S."/>
            <person name="Januszkiewicz K."/>
            <person name="Wedrychowicz H."/>
        </authorList>
    </citation>
    <scope>NUCLEOTIDE SEQUENCE [LARGE SCALE GENOMIC DNA]</scope>
    <source>
        <strain evidence="1 2">KHT3</strain>
    </source>
</reference>
<protein>
    <submittedName>
        <fullName evidence="1">Uncharacterized protein</fullName>
    </submittedName>
</protein>